<organism evidence="2 3">
    <name type="scientific">Nocardiopsis alborubida</name>
    <dbReference type="NCBI Taxonomy" id="146802"/>
    <lineage>
        <taxon>Bacteria</taxon>
        <taxon>Bacillati</taxon>
        <taxon>Actinomycetota</taxon>
        <taxon>Actinomycetes</taxon>
        <taxon>Streptosporangiales</taxon>
        <taxon>Nocardiopsidaceae</taxon>
        <taxon>Nocardiopsis</taxon>
    </lineage>
</organism>
<reference evidence="2 3" key="1">
    <citation type="submission" date="2020-04" db="EMBL/GenBank/DDBJ databases">
        <title>MicrobeNet Type strains.</title>
        <authorList>
            <person name="Nicholson A.C."/>
        </authorList>
    </citation>
    <scope>NUCLEOTIDE SEQUENCE [LARGE SCALE GENOMIC DNA]</scope>
    <source>
        <strain evidence="2 3">ATCC 23612</strain>
    </source>
</reference>
<keyword evidence="3" id="KW-1185">Reference proteome</keyword>
<evidence type="ECO:0000256" key="1">
    <source>
        <dbReference type="SAM" id="Phobius"/>
    </source>
</evidence>
<evidence type="ECO:0000313" key="3">
    <source>
        <dbReference type="Proteomes" id="UP000553209"/>
    </source>
</evidence>
<keyword evidence="1" id="KW-0472">Membrane</keyword>
<protein>
    <submittedName>
        <fullName evidence="2">Uncharacterized protein</fullName>
    </submittedName>
</protein>
<accession>A0A7X6RNQ5</accession>
<comment type="caution">
    <text evidence="2">The sequence shown here is derived from an EMBL/GenBank/DDBJ whole genome shotgun (WGS) entry which is preliminary data.</text>
</comment>
<proteinExistence type="predicted"/>
<gene>
    <name evidence="2" type="ORF">HGB44_01430</name>
</gene>
<dbReference type="AlphaFoldDB" id="A0A7X6RNQ5"/>
<keyword evidence="1" id="KW-0812">Transmembrane</keyword>
<keyword evidence="1" id="KW-1133">Transmembrane helix</keyword>
<dbReference type="EMBL" id="JAAXPG010000001">
    <property type="protein sequence ID" value="NKY96341.1"/>
    <property type="molecule type" value="Genomic_DNA"/>
</dbReference>
<name>A0A7X6RNQ5_9ACTN</name>
<sequence length="203" mass="20041">MTSTYALVPRLLARGAAPTVGAVGRAARGRSAHPGPAWVRMLLLVSVLLGVAGMHTLGHASADTEHASPVSTASVVAHADPVPQAYDAPAMGAYVVSGTGAHADPGADAYAAPGAYVPSGAGAHAVPGGDAASDAHAASPVTDPTTMCLAVAALVAALVGLAAAVFLPWPGPLPRPSSSLLRWAARVAPPEPPSLAELQVLRV</sequence>
<dbReference type="Proteomes" id="UP000553209">
    <property type="component" value="Unassembled WGS sequence"/>
</dbReference>
<dbReference type="RefSeq" id="WP_061080673.1">
    <property type="nucleotide sequence ID" value="NZ_JAAXPG010000001.1"/>
</dbReference>
<feature type="transmembrane region" description="Helical" evidence="1">
    <location>
        <begin position="149"/>
        <end position="169"/>
    </location>
</feature>
<evidence type="ECO:0000313" key="2">
    <source>
        <dbReference type="EMBL" id="NKY96341.1"/>
    </source>
</evidence>